<protein>
    <submittedName>
        <fullName evidence="2">Uncharacterized protein</fullName>
    </submittedName>
</protein>
<evidence type="ECO:0000313" key="3">
    <source>
        <dbReference type="EMBL" id="KRZ35591.1"/>
    </source>
</evidence>
<dbReference type="Proteomes" id="UP000054826">
    <property type="component" value="Unassembled WGS sequence"/>
</dbReference>
<evidence type="ECO:0000313" key="4">
    <source>
        <dbReference type="Proteomes" id="UP000054632"/>
    </source>
</evidence>
<name>A0A0V1EQQ9_TRIPS</name>
<dbReference type="EMBL" id="JYDV01000087">
    <property type="protein sequence ID" value="KRZ35591.1"/>
    <property type="molecule type" value="Genomic_DNA"/>
</dbReference>
<dbReference type="AlphaFoldDB" id="A0A0V1EQQ9"/>
<comment type="caution">
    <text evidence="2">The sequence shown here is derived from an EMBL/GenBank/DDBJ whole genome shotgun (WGS) entry which is preliminary data.</text>
</comment>
<evidence type="ECO:0000313" key="5">
    <source>
        <dbReference type="Proteomes" id="UP000054826"/>
    </source>
</evidence>
<dbReference type="EMBL" id="JYDR01000013">
    <property type="protein sequence ID" value="KRY76112.1"/>
    <property type="molecule type" value="Genomic_DNA"/>
</dbReference>
<keyword evidence="1" id="KW-0732">Signal</keyword>
<gene>
    <name evidence="2" type="ORF">T4A_3515</name>
    <name evidence="3" type="ORF">T4C_5094</name>
</gene>
<reference evidence="4 5" key="1">
    <citation type="submission" date="2015-01" db="EMBL/GenBank/DDBJ databases">
        <title>Evolution of Trichinella species and genotypes.</title>
        <authorList>
            <person name="Korhonen P.K."/>
            <person name="Edoardo P."/>
            <person name="Giuseppe L.R."/>
            <person name="Gasser R.B."/>
        </authorList>
    </citation>
    <scope>NUCLEOTIDE SEQUENCE [LARGE SCALE GENOMIC DNA]</scope>
    <source>
        <strain evidence="2">ISS13</strain>
        <strain evidence="3">ISS176</strain>
    </source>
</reference>
<feature type="signal peptide" evidence="1">
    <location>
        <begin position="1"/>
        <end position="19"/>
    </location>
</feature>
<accession>A0A0V1EQQ9</accession>
<feature type="non-terminal residue" evidence="2">
    <location>
        <position position="72"/>
    </location>
</feature>
<sequence length="72" mass="8156">LSSPSLVVLLELLFWKAFKLDWFWRSGLPSWVIATQCNGPVCNCYWLVKILFDSGSTISLNCKNLLSLTNCT</sequence>
<organism evidence="2 4">
    <name type="scientific">Trichinella pseudospiralis</name>
    <name type="common">Parasitic roundworm</name>
    <dbReference type="NCBI Taxonomy" id="6337"/>
    <lineage>
        <taxon>Eukaryota</taxon>
        <taxon>Metazoa</taxon>
        <taxon>Ecdysozoa</taxon>
        <taxon>Nematoda</taxon>
        <taxon>Enoplea</taxon>
        <taxon>Dorylaimia</taxon>
        <taxon>Trichinellida</taxon>
        <taxon>Trichinellidae</taxon>
        <taxon>Trichinella</taxon>
    </lineage>
</organism>
<evidence type="ECO:0000256" key="1">
    <source>
        <dbReference type="SAM" id="SignalP"/>
    </source>
</evidence>
<feature type="chain" id="PRO_5010442826" evidence="1">
    <location>
        <begin position="20"/>
        <end position="72"/>
    </location>
</feature>
<proteinExistence type="predicted"/>
<evidence type="ECO:0000313" key="2">
    <source>
        <dbReference type="EMBL" id="KRY76112.1"/>
    </source>
</evidence>
<dbReference type="Proteomes" id="UP000054632">
    <property type="component" value="Unassembled WGS sequence"/>
</dbReference>
<feature type="non-terminal residue" evidence="2">
    <location>
        <position position="1"/>
    </location>
</feature>